<reference evidence="3" key="3">
    <citation type="journal article" date="2018" name="Plant J.">
        <title>The Sorghum bicolor reference genome: improved assembly, gene annotations, a transcriptome atlas, and signatures of genome organization.</title>
        <authorList>
            <person name="McCormick R.F."/>
            <person name="Truong S.K."/>
            <person name="Sreedasyam A."/>
            <person name="Jenkins J."/>
            <person name="Shu S."/>
            <person name="Sims D."/>
            <person name="Kennedy M."/>
            <person name="Amirebrahimi M."/>
            <person name="Weers B.D."/>
            <person name="McKinley B."/>
            <person name="Mattison A."/>
            <person name="Morishige D.T."/>
            <person name="Grimwood J."/>
            <person name="Schmutz J."/>
            <person name="Mullet J.E."/>
        </authorList>
    </citation>
    <scope>NUCLEOTIDE SEQUENCE [LARGE SCALE GENOMIC DNA]</scope>
    <source>
        <strain evidence="3">cv. BTx623</strain>
    </source>
</reference>
<dbReference type="OrthoDB" id="1715602at2759"/>
<dbReference type="ExpressionAtlas" id="A0A1W0W3V4">
    <property type="expression patterns" value="baseline and differential"/>
</dbReference>
<dbReference type="EMBL" id="CM000763">
    <property type="protein sequence ID" value="OQU85106.1"/>
    <property type="molecule type" value="Genomic_DNA"/>
</dbReference>
<dbReference type="Proteomes" id="UP000000768">
    <property type="component" value="Chromosome 2"/>
</dbReference>
<organism evidence="2 3">
    <name type="scientific">Sorghum bicolor</name>
    <name type="common">Sorghum</name>
    <name type="synonym">Sorghum vulgare</name>
    <dbReference type="NCBI Taxonomy" id="4558"/>
    <lineage>
        <taxon>Eukaryota</taxon>
        <taxon>Viridiplantae</taxon>
        <taxon>Streptophyta</taxon>
        <taxon>Embryophyta</taxon>
        <taxon>Tracheophyta</taxon>
        <taxon>Spermatophyta</taxon>
        <taxon>Magnoliopsida</taxon>
        <taxon>Liliopsida</taxon>
        <taxon>Poales</taxon>
        <taxon>Poaceae</taxon>
        <taxon>PACMAD clade</taxon>
        <taxon>Panicoideae</taxon>
        <taxon>Andropogonodae</taxon>
        <taxon>Andropogoneae</taxon>
        <taxon>Sorghinae</taxon>
        <taxon>Sorghum</taxon>
    </lineage>
</organism>
<gene>
    <name evidence="2" type="ORF">SORBI_3002G144900</name>
    <name evidence="1" type="ORF">SORBI_3004G175400</name>
</gene>
<dbReference type="InParanoid" id="A0A1W0W3V4"/>
<dbReference type="Gramene" id="OQU85106">
    <property type="protein sequence ID" value="OQU85106"/>
    <property type="gene ID" value="SORBI_3004G175400"/>
</dbReference>
<dbReference type="EMBL" id="CM000761">
    <property type="protein sequence ID" value="OQU89089.1"/>
    <property type="molecule type" value="Genomic_DNA"/>
</dbReference>
<reference evidence="2 3" key="1">
    <citation type="journal article" date="2009" name="Nature">
        <title>The Sorghum bicolor genome and the diversification of grasses.</title>
        <authorList>
            <person name="Paterson A.H."/>
            <person name="Bowers J.E."/>
            <person name="Bruggmann R."/>
            <person name="Dubchak I."/>
            <person name="Grimwood J."/>
            <person name="Gundlach H."/>
            <person name="Haberer G."/>
            <person name="Hellsten U."/>
            <person name="Mitros T."/>
            <person name="Poliakov A."/>
            <person name="Schmutz J."/>
            <person name="Spannagl M."/>
            <person name="Tang H."/>
            <person name="Wang X."/>
            <person name="Wicker T."/>
            <person name="Bharti A.K."/>
            <person name="Chapman J."/>
            <person name="Feltus F.A."/>
            <person name="Gowik U."/>
            <person name="Grigoriev I.V."/>
            <person name="Lyons E."/>
            <person name="Maher C.A."/>
            <person name="Martis M."/>
            <person name="Narechania A."/>
            <person name="Otillar R.P."/>
            <person name="Penning B.W."/>
            <person name="Salamov A.A."/>
            <person name="Wang Y."/>
            <person name="Zhang L."/>
            <person name="Carpita N.C."/>
            <person name="Freeling M."/>
            <person name="Gingle A.R."/>
            <person name="Hash C.T."/>
            <person name="Keller B."/>
            <person name="Klein P."/>
            <person name="Kresovich S."/>
            <person name="McCann M.C."/>
            <person name="Ming R."/>
            <person name="Peterson D.G."/>
            <person name="Mehboob-ur-Rahman"/>
            <person name="Ware D."/>
            <person name="Westhoff P."/>
            <person name="Mayer K.F."/>
            <person name="Messing J."/>
            <person name="Rokhsar D.S."/>
        </authorList>
    </citation>
    <scope>NUCLEOTIDE SEQUENCE [LARGE SCALE GENOMIC DNA]</scope>
    <source>
        <strain evidence="3">cv. BTx623</strain>
    </source>
</reference>
<dbReference type="AlphaFoldDB" id="A0A1W0W3V4"/>
<evidence type="ECO:0000313" key="2">
    <source>
        <dbReference type="EMBL" id="OQU89089.1"/>
    </source>
</evidence>
<reference evidence="2" key="2">
    <citation type="submission" date="2017-02" db="EMBL/GenBank/DDBJ databases">
        <title>WGS assembly of Sorghum bicolor.</title>
        <authorList>
            <person name="Paterson A."/>
            <person name="Mullet J."/>
            <person name="Bowers J."/>
            <person name="Bruggmann R."/>
            <person name="Dubchak I."/>
            <person name="Grimwood J."/>
            <person name="Gundlach H."/>
            <person name="Haberer G."/>
            <person name="Hellsten U."/>
            <person name="Mitros T."/>
            <person name="Poliakov A."/>
            <person name="Schmutz J."/>
            <person name="Spannagl M."/>
            <person name="Tang H."/>
            <person name="Wang X."/>
            <person name="Wicker T."/>
            <person name="Bharti A."/>
            <person name="Chapman J."/>
            <person name="Feltus F."/>
            <person name="Gowik U."/>
            <person name="Grigoriev I."/>
            <person name="Lyons E."/>
            <person name="Maher C."/>
            <person name="Martis M."/>
            <person name="Narechania A."/>
            <person name="Otillar R."/>
            <person name="Penning B."/>
            <person name="Salamov A."/>
            <person name="Wang Y."/>
            <person name="Zhang L."/>
            <person name="Carpita N."/>
            <person name="Freeling M."/>
            <person name="Gingle A."/>
            <person name="Hash C."/>
            <person name="Keller B."/>
            <person name="Klein P."/>
            <person name="Kresovich S."/>
            <person name="Mccann M."/>
            <person name="Ming R."/>
            <person name="Peterson D."/>
            <person name="Rahman M."/>
            <person name="Ware D."/>
            <person name="Westhoff P."/>
            <person name="Mayer K."/>
            <person name="Messing J."/>
            <person name="Sims D."/>
            <person name="Jenkins J."/>
            <person name="Shu S."/>
            <person name="Rokhsar D."/>
        </authorList>
    </citation>
    <scope>NUCLEOTIDE SEQUENCE</scope>
</reference>
<dbReference type="Gramene" id="OQU89089">
    <property type="protein sequence ID" value="OQU89089"/>
    <property type="gene ID" value="SORBI_3002G144900"/>
</dbReference>
<sequence>MGACCPFSGAGTPGMGNSTLTDMTLLPGVEPVVAGLAAGSSSSPGQEGKARKKPMKSLYLKFFDTAPDGKSRICRKSYCMTTATARMQIIQTGHQSLPHCKSSNENEPAYLTLNTQHVPLMKQPPALPLIQIQLPEFRLSASCSLRQVRDQAFLYIGCGLMSGLSPSRKVISGHLCSYLNF</sequence>
<evidence type="ECO:0000313" key="1">
    <source>
        <dbReference type="EMBL" id="OQU85106.1"/>
    </source>
</evidence>
<accession>A0A1W0W3V4</accession>
<proteinExistence type="predicted"/>
<dbReference type="Proteomes" id="UP000000768">
    <property type="component" value="Chromosome 4"/>
</dbReference>
<name>A0A1W0W3V4_SORBI</name>
<keyword evidence="3" id="KW-1185">Reference proteome</keyword>
<protein>
    <submittedName>
        <fullName evidence="2">Uncharacterized protein</fullName>
    </submittedName>
</protein>
<evidence type="ECO:0000313" key="3">
    <source>
        <dbReference type="Proteomes" id="UP000000768"/>
    </source>
</evidence>